<dbReference type="EMBL" id="AVCK01000047">
    <property type="protein sequence ID" value="KFN42307.1"/>
    <property type="molecule type" value="Genomic_DNA"/>
</dbReference>
<dbReference type="SUPFAM" id="SSF101874">
    <property type="entry name" value="YceI-like"/>
    <property type="match status" value="1"/>
</dbReference>
<name>A0A091AT13_9GAMM</name>
<protein>
    <recommendedName>
        <fullName evidence="2">Lipid/polyisoprenoid-binding YceI-like domain-containing protein</fullName>
    </recommendedName>
</protein>
<dbReference type="OrthoDB" id="9811006at2"/>
<dbReference type="PANTHER" id="PTHR34406">
    <property type="entry name" value="PROTEIN YCEI"/>
    <property type="match status" value="1"/>
</dbReference>
<dbReference type="Gene3D" id="2.40.128.110">
    <property type="entry name" value="Lipid/polyisoprenoid-binding, YceI-like"/>
    <property type="match status" value="1"/>
</dbReference>
<dbReference type="InterPro" id="IPR036761">
    <property type="entry name" value="TTHA0802/YceI-like_sf"/>
</dbReference>
<keyword evidence="4" id="KW-1185">Reference proteome</keyword>
<keyword evidence="1" id="KW-0732">Signal</keyword>
<dbReference type="Proteomes" id="UP000029393">
    <property type="component" value="Unassembled WGS sequence"/>
</dbReference>
<dbReference type="STRING" id="1384056.N787_14145"/>
<feature type="chain" id="PRO_5001870516" description="Lipid/polyisoprenoid-binding YceI-like domain-containing protein" evidence="1">
    <location>
        <begin position="22"/>
        <end position="191"/>
    </location>
</feature>
<dbReference type="eggNOG" id="COG2353">
    <property type="taxonomic scope" value="Bacteria"/>
</dbReference>
<organism evidence="3 4">
    <name type="scientific">Arenimonas metalli CF5-1</name>
    <dbReference type="NCBI Taxonomy" id="1384056"/>
    <lineage>
        <taxon>Bacteria</taxon>
        <taxon>Pseudomonadati</taxon>
        <taxon>Pseudomonadota</taxon>
        <taxon>Gammaproteobacteria</taxon>
        <taxon>Lysobacterales</taxon>
        <taxon>Lysobacteraceae</taxon>
        <taxon>Arenimonas</taxon>
    </lineage>
</organism>
<evidence type="ECO:0000313" key="4">
    <source>
        <dbReference type="Proteomes" id="UP000029393"/>
    </source>
</evidence>
<dbReference type="InterPro" id="IPR007372">
    <property type="entry name" value="Lipid/polyisoprenoid-bd_YceI"/>
</dbReference>
<dbReference type="Pfam" id="PF04264">
    <property type="entry name" value="YceI"/>
    <property type="match status" value="1"/>
</dbReference>
<evidence type="ECO:0000256" key="1">
    <source>
        <dbReference type="SAM" id="SignalP"/>
    </source>
</evidence>
<proteinExistence type="predicted"/>
<gene>
    <name evidence="3" type="ORF">N787_14145</name>
</gene>
<reference evidence="3 4" key="1">
    <citation type="submission" date="2013-09" db="EMBL/GenBank/DDBJ databases">
        <title>Genome sequencing of Arenimonas metalli.</title>
        <authorList>
            <person name="Chen F."/>
            <person name="Wang G."/>
        </authorList>
    </citation>
    <scope>NUCLEOTIDE SEQUENCE [LARGE SCALE GENOMIC DNA]</scope>
    <source>
        <strain evidence="3 4">CF5-1</strain>
    </source>
</reference>
<feature type="domain" description="Lipid/polyisoprenoid-binding YceI-like" evidence="2">
    <location>
        <begin position="24"/>
        <end position="188"/>
    </location>
</feature>
<comment type="caution">
    <text evidence="3">The sequence shown here is derived from an EMBL/GenBank/DDBJ whole genome shotgun (WGS) entry which is preliminary data.</text>
</comment>
<evidence type="ECO:0000313" key="3">
    <source>
        <dbReference type="EMBL" id="KFN42307.1"/>
    </source>
</evidence>
<dbReference type="RefSeq" id="WP_034214308.1">
    <property type="nucleotide sequence ID" value="NZ_AVCK01000047.1"/>
</dbReference>
<evidence type="ECO:0000259" key="2">
    <source>
        <dbReference type="SMART" id="SM00867"/>
    </source>
</evidence>
<accession>A0A091AT13</accession>
<dbReference type="PANTHER" id="PTHR34406:SF1">
    <property type="entry name" value="PROTEIN YCEI"/>
    <property type="match status" value="1"/>
</dbReference>
<dbReference type="PATRIC" id="fig|1384056.3.peg.2251"/>
<dbReference type="SMART" id="SM00867">
    <property type="entry name" value="YceI"/>
    <property type="match status" value="1"/>
</dbReference>
<feature type="signal peptide" evidence="1">
    <location>
        <begin position="1"/>
        <end position="21"/>
    </location>
</feature>
<dbReference type="AlphaFoldDB" id="A0A091AT13"/>
<sequence length="191" mass="20280">MTFKRLALASLLAVAAFGAQAADKYNIDPTHTQVEFTYSHMGFSNITGRFDTVQGEFLFDPANPTQSSVNITIPVESLSTGVEKLDEHLLKADFFDAATYPTATFKSTGVTAAGDNALKVAGDLTIHGVTRPVVLDVTINKIGEHPMAKVPAAGFDATTTILRSDYGVGGYVPVVGDEVRIDITVEATLAK</sequence>